<sequence length="391" mass="43254">MHIARCLPTREKYTIPDVCERILLLADPAHYSPLPSHTASGALSLPVDGTMSESRYRARFSPFSAVIFFSASSFTLLSSSDDPLISPYPFFIPFSFPSFKVPAFPAYLFFFSLLLLSASLFFLLSLFDDSEVPVFPAIFLLLLSCFLFLLLPSSDDRRTIPSSFLFFPFFPSFLPSKLPASPAIFFFFFFFFFLFPASSSLLPSSPFPHSLLYPFPFLPSSTPLFPPSLFPSSSFSPLSSSLPSIFYFSFPPSSSTFLLFSSLFLSQTPQNPSNPSSLHLPSIFFFSFPPSLFPLLLLFLLFITLFLPSSLPNSQKPVISAFLLALLARTRPARLPSSQNRLRLLRPLSAPQGMGVLEGGDATLGLLERGLKAGFFPPSSVGFSFDCVRGA</sequence>
<keyword evidence="1" id="KW-0472">Membrane</keyword>
<feature type="transmembrane region" description="Helical" evidence="1">
    <location>
        <begin position="159"/>
        <end position="176"/>
    </location>
</feature>
<dbReference type="EMBL" id="QCYY01003077">
    <property type="protein sequence ID" value="ROT65529.1"/>
    <property type="molecule type" value="Genomic_DNA"/>
</dbReference>
<feature type="transmembrane region" description="Helical" evidence="1">
    <location>
        <begin position="278"/>
        <end position="307"/>
    </location>
</feature>
<dbReference type="AlphaFoldDB" id="A0A423SN01"/>
<comment type="caution">
    <text evidence="2">The sequence shown here is derived from an EMBL/GenBank/DDBJ whole genome shotgun (WGS) entry which is preliminary data.</text>
</comment>
<feature type="transmembrane region" description="Helical" evidence="1">
    <location>
        <begin position="134"/>
        <end position="153"/>
    </location>
</feature>
<dbReference type="Proteomes" id="UP000283509">
    <property type="component" value="Unassembled WGS sequence"/>
</dbReference>
<name>A0A423SN01_PENVA</name>
<organism evidence="2 3">
    <name type="scientific">Penaeus vannamei</name>
    <name type="common">Whiteleg shrimp</name>
    <name type="synonym">Litopenaeus vannamei</name>
    <dbReference type="NCBI Taxonomy" id="6689"/>
    <lineage>
        <taxon>Eukaryota</taxon>
        <taxon>Metazoa</taxon>
        <taxon>Ecdysozoa</taxon>
        <taxon>Arthropoda</taxon>
        <taxon>Crustacea</taxon>
        <taxon>Multicrustacea</taxon>
        <taxon>Malacostraca</taxon>
        <taxon>Eumalacostraca</taxon>
        <taxon>Eucarida</taxon>
        <taxon>Decapoda</taxon>
        <taxon>Dendrobranchiata</taxon>
        <taxon>Penaeoidea</taxon>
        <taxon>Penaeidae</taxon>
        <taxon>Penaeus</taxon>
    </lineage>
</organism>
<protein>
    <submittedName>
        <fullName evidence="2">Uncharacterized protein</fullName>
    </submittedName>
</protein>
<feature type="transmembrane region" description="Helical" evidence="1">
    <location>
        <begin position="60"/>
        <end position="79"/>
    </location>
</feature>
<proteinExistence type="predicted"/>
<reference evidence="2 3" key="2">
    <citation type="submission" date="2019-01" db="EMBL/GenBank/DDBJ databases">
        <title>The decoding of complex shrimp genome reveals the adaptation for benthos swimmer, frequently molting mechanism and breeding impact on genome.</title>
        <authorList>
            <person name="Sun Y."/>
            <person name="Gao Y."/>
            <person name="Yu Y."/>
        </authorList>
    </citation>
    <scope>NUCLEOTIDE SEQUENCE [LARGE SCALE GENOMIC DNA]</scope>
    <source>
        <tissue evidence="2">Muscle</tissue>
    </source>
</reference>
<evidence type="ECO:0000313" key="3">
    <source>
        <dbReference type="Proteomes" id="UP000283509"/>
    </source>
</evidence>
<gene>
    <name evidence="2" type="ORF">C7M84_016491</name>
</gene>
<keyword evidence="3" id="KW-1185">Reference proteome</keyword>
<feature type="transmembrane region" description="Helical" evidence="1">
    <location>
        <begin position="183"/>
        <end position="202"/>
    </location>
</feature>
<feature type="transmembrane region" description="Helical" evidence="1">
    <location>
        <begin position="104"/>
        <end position="127"/>
    </location>
</feature>
<reference evidence="2 3" key="1">
    <citation type="submission" date="2018-04" db="EMBL/GenBank/DDBJ databases">
        <authorList>
            <person name="Zhang X."/>
            <person name="Yuan J."/>
            <person name="Li F."/>
            <person name="Xiang J."/>
        </authorList>
    </citation>
    <scope>NUCLEOTIDE SEQUENCE [LARGE SCALE GENOMIC DNA]</scope>
    <source>
        <tissue evidence="2">Muscle</tissue>
    </source>
</reference>
<keyword evidence="1" id="KW-0812">Transmembrane</keyword>
<accession>A0A423SN01</accession>
<evidence type="ECO:0000313" key="2">
    <source>
        <dbReference type="EMBL" id="ROT65529.1"/>
    </source>
</evidence>
<feature type="transmembrane region" description="Helical" evidence="1">
    <location>
        <begin position="245"/>
        <end position="266"/>
    </location>
</feature>
<evidence type="ECO:0000256" key="1">
    <source>
        <dbReference type="SAM" id="Phobius"/>
    </source>
</evidence>
<keyword evidence="1" id="KW-1133">Transmembrane helix</keyword>